<dbReference type="InterPro" id="IPR011042">
    <property type="entry name" value="6-blade_b-propeller_TolB-like"/>
</dbReference>
<dbReference type="Gene3D" id="2.120.10.30">
    <property type="entry name" value="TolB, C-terminal domain"/>
    <property type="match status" value="1"/>
</dbReference>
<comment type="caution">
    <text evidence="1">The sequence shown here is derived from an EMBL/GenBank/DDBJ whole genome shotgun (WGS) entry which is preliminary data.</text>
</comment>
<dbReference type="AlphaFoldDB" id="A0A8S3US71"/>
<dbReference type="PANTHER" id="PTHR47197:SF3">
    <property type="entry name" value="DIHYDRO-HEME D1 DEHYDROGENASE"/>
    <property type="match status" value="1"/>
</dbReference>
<dbReference type="PANTHER" id="PTHR47197">
    <property type="entry name" value="PROTEIN NIRF"/>
    <property type="match status" value="1"/>
</dbReference>
<dbReference type="OrthoDB" id="6147641at2759"/>
<proteinExistence type="predicted"/>
<organism evidence="1 2">
    <name type="scientific">Mytilus edulis</name>
    <name type="common">Blue mussel</name>
    <dbReference type="NCBI Taxonomy" id="6550"/>
    <lineage>
        <taxon>Eukaryota</taxon>
        <taxon>Metazoa</taxon>
        <taxon>Spiralia</taxon>
        <taxon>Lophotrochozoa</taxon>
        <taxon>Mollusca</taxon>
        <taxon>Bivalvia</taxon>
        <taxon>Autobranchia</taxon>
        <taxon>Pteriomorphia</taxon>
        <taxon>Mytilida</taxon>
        <taxon>Mytiloidea</taxon>
        <taxon>Mytilidae</taxon>
        <taxon>Mytilinae</taxon>
        <taxon>Mytilus</taxon>
    </lineage>
</organism>
<accession>A0A8S3US71</accession>
<evidence type="ECO:0000313" key="1">
    <source>
        <dbReference type="EMBL" id="CAG2248363.1"/>
    </source>
</evidence>
<protein>
    <submittedName>
        <fullName evidence="1">Uncharacterized protein</fullName>
    </submittedName>
</protein>
<sequence length="226" mass="25122">MIRVYKPDGSLDFHIGNLGPVFDVTHIIADNAIALTSGYVEDSLQINLIDLKTQKVKKTLKINTVNSGVAYSEDKLIYCAGEKGIQMINLNDESIVNITKTKLPLWSYVATFGDKIFYTNCNDDSVTCIDFQGNIQWVFKNERVLRNPLGISVDGDGNVYVVGRNTNNVIVISPNGQNIRELLTSKNGLKSPIAIHVDRSNYKMLVANSGNRRSCMILNNFITKTC</sequence>
<dbReference type="SUPFAM" id="SSF101898">
    <property type="entry name" value="NHL repeat"/>
    <property type="match status" value="1"/>
</dbReference>
<dbReference type="Proteomes" id="UP000683360">
    <property type="component" value="Unassembled WGS sequence"/>
</dbReference>
<evidence type="ECO:0000313" key="2">
    <source>
        <dbReference type="Proteomes" id="UP000683360"/>
    </source>
</evidence>
<dbReference type="EMBL" id="CAJPWZ010002934">
    <property type="protein sequence ID" value="CAG2248363.1"/>
    <property type="molecule type" value="Genomic_DNA"/>
</dbReference>
<reference evidence="1" key="1">
    <citation type="submission" date="2021-03" db="EMBL/GenBank/DDBJ databases">
        <authorList>
            <person name="Bekaert M."/>
        </authorList>
    </citation>
    <scope>NUCLEOTIDE SEQUENCE</scope>
</reference>
<name>A0A8S3US71_MYTED</name>
<dbReference type="InterPro" id="IPR051200">
    <property type="entry name" value="Host-pathogen_enzymatic-act"/>
</dbReference>
<gene>
    <name evidence="1" type="ORF">MEDL_60225</name>
</gene>
<keyword evidence="2" id="KW-1185">Reference proteome</keyword>